<dbReference type="STRING" id="363999.A0A439DIR6"/>
<dbReference type="Proteomes" id="UP000286045">
    <property type="component" value="Unassembled WGS sequence"/>
</dbReference>
<evidence type="ECO:0000313" key="2">
    <source>
        <dbReference type="EMBL" id="RWA14271.1"/>
    </source>
</evidence>
<reference evidence="2 3" key="1">
    <citation type="submission" date="2018-12" db="EMBL/GenBank/DDBJ databases">
        <title>Draft genome sequence of Xylaria grammica IHI A82.</title>
        <authorList>
            <person name="Buettner E."/>
            <person name="Kellner H."/>
        </authorList>
    </citation>
    <scope>NUCLEOTIDE SEQUENCE [LARGE SCALE GENOMIC DNA]</scope>
    <source>
        <strain evidence="2 3">IHI A82</strain>
    </source>
</reference>
<dbReference type="AlphaFoldDB" id="A0A439DIR6"/>
<sequence>MGNTLLHYLTLRNPNIIQRGLSGKGTETRKIYGPDKREPWADMTFENLQMAFGEVLSKEMSLPEPRDASKIPATKRKIYTETSVRKLAVAWNEHVVQHALDGANGVLRQAKYGDPLAIGRVQFTDNDGRGDLKDEDGRWHYPDWIAYRECEGDSIIPNPVSGNRKQTIPNLLPGECKPSMKWKSQWLYCSDQSLKMKAEWVLRQVTKYMHLAKTRYSFILSDEELVPVRLSTYTRNPAAEVEQLNEAQKENIVDLGISFEESEEEEEGAGAQFSRVPLERDPDGSFADESREIGYVLEWCSIPWENMGHDALTINLALWWLCVLATQGTSVKGYGTYTPLGEMNRGDSPDPFVHTRQNEADGEGRERKTANTGKRGAEGHSDTDYPAKRLRTRRRSFNRNDSTPPTPSVARSSTARTASQRMQSRTTIESQASTSLTQDMPSPSLGRSKGPTAAAHTSADDDSDSETTNEYDGDPILLSFAPD</sequence>
<name>A0A439DIR6_9PEZI</name>
<evidence type="ECO:0000313" key="3">
    <source>
        <dbReference type="Proteomes" id="UP000286045"/>
    </source>
</evidence>
<feature type="region of interest" description="Disordered" evidence="1">
    <location>
        <begin position="261"/>
        <end position="283"/>
    </location>
</feature>
<accession>A0A439DIR6</accession>
<feature type="compositionally biased region" description="Acidic residues" evidence="1">
    <location>
        <begin position="460"/>
        <end position="473"/>
    </location>
</feature>
<gene>
    <name evidence="2" type="ORF">EKO27_g837</name>
</gene>
<protein>
    <submittedName>
        <fullName evidence="2">Uncharacterized protein</fullName>
    </submittedName>
</protein>
<keyword evidence="3" id="KW-1185">Reference proteome</keyword>
<feature type="compositionally biased region" description="Basic residues" evidence="1">
    <location>
        <begin position="388"/>
        <end position="397"/>
    </location>
</feature>
<proteinExistence type="predicted"/>
<feature type="region of interest" description="Disordered" evidence="1">
    <location>
        <begin position="342"/>
        <end position="483"/>
    </location>
</feature>
<evidence type="ECO:0000256" key="1">
    <source>
        <dbReference type="SAM" id="MobiDB-lite"/>
    </source>
</evidence>
<feature type="compositionally biased region" description="Low complexity" evidence="1">
    <location>
        <begin position="408"/>
        <end position="421"/>
    </location>
</feature>
<dbReference type="EMBL" id="RYZI01000011">
    <property type="protein sequence ID" value="RWA14271.1"/>
    <property type="molecule type" value="Genomic_DNA"/>
</dbReference>
<organism evidence="2 3">
    <name type="scientific">Xylaria grammica</name>
    <dbReference type="NCBI Taxonomy" id="363999"/>
    <lineage>
        <taxon>Eukaryota</taxon>
        <taxon>Fungi</taxon>
        <taxon>Dikarya</taxon>
        <taxon>Ascomycota</taxon>
        <taxon>Pezizomycotina</taxon>
        <taxon>Sordariomycetes</taxon>
        <taxon>Xylariomycetidae</taxon>
        <taxon>Xylariales</taxon>
        <taxon>Xylariaceae</taxon>
        <taxon>Xylaria</taxon>
    </lineage>
</organism>
<comment type="caution">
    <text evidence="2">The sequence shown here is derived from an EMBL/GenBank/DDBJ whole genome shotgun (WGS) entry which is preliminary data.</text>
</comment>
<feature type="compositionally biased region" description="Basic and acidic residues" evidence="1">
    <location>
        <begin position="356"/>
        <end position="387"/>
    </location>
</feature>
<feature type="compositionally biased region" description="Polar residues" evidence="1">
    <location>
        <begin position="422"/>
        <end position="441"/>
    </location>
</feature>